<name>A0A2P2LA77_RHIMU</name>
<dbReference type="EMBL" id="GGEC01034382">
    <property type="protein sequence ID" value="MBX14866.1"/>
    <property type="molecule type" value="Transcribed_RNA"/>
</dbReference>
<reference evidence="2" key="1">
    <citation type="submission" date="2018-02" db="EMBL/GenBank/DDBJ databases">
        <title>Rhizophora mucronata_Transcriptome.</title>
        <authorList>
            <person name="Meera S.P."/>
            <person name="Sreeshan A."/>
            <person name="Augustine A."/>
        </authorList>
    </citation>
    <scope>NUCLEOTIDE SEQUENCE</scope>
    <source>
        <tissue evidence="2">Leaf</tissue>
    </source>
</reference>
<sequence length="70" mass="8298">MLQLCKYHYNSSSATVNRFEGKIYRVKHMDQVNVAIVIIPPDFETHFYACFYASLFLSFFFFNFLVAISR</sequence>
<evidence type="ECO:0000256" key="1">
    <source>
        <dbReference type="SAM" id="Phobius"/>
    </source>
</evidence>
<dbReference type="EMBL" id="GGEC01034383">
    <property type="protein sequence ID" value="MBX14867.1"/>
    <property type="molecule type" value="Transcribed_RNA"/>
</dbReference>
<proteinExistence type="predicted"/>
<keyword evidence="1" id="KW-1133">Transmembrane helix</keyword>
<keyword evidence="1" id="KW-0472">Membrane</keyword>
<accession>A0A2P2LA77</accession>
<evidence type="ECO:0000313" key="2">
    <source>
        <dbReference type="EMBL" id="MBX14865.1"/>
    </source>
</evidence>
<dbReference type="AlphaFoldDB" id="A0A2P2LA77"/>
<organism evidence="2">
    <name type="scientific">Rhizophora mucronata</name>
    <name type="common">Asiatic mangrove</name>
    <dbReference type="NCBI Taxonomy" id="61149"/>
    <lineage>
        <taxon>Eukaryota</taxon>
        <taxon>Viridiplantae</taxon>
        <taxon>Streptophyta</taxon>
        <taxon>Embryophyta</taxon>
        <taxon>Tracheophyta</taxon>
        <taxon>Spermatophyta</taxon>
        <taxon>Magnoliopsida</taxon>
        <taxon>eudicotyledons</taxon>
        <taxon>Gunneridae</taxon>
        <taxon>Pentapetalae</taxon>
        <taxon>rosids</taxon>
        <taxon>fabids</taxon>
        <taxon>Malpighiales</taxon>
        <taxon>Rhizophoraceae</taxon>
        <taxon>Rhizophora</taxon>
    </lineage>
</organism>
<feature type="transmembrane region" description="Helical" evidence="1">
    <location>
        <begin position="46"/>
        <end position="68"/>
    </location>
</feature>
<protein>
    <submittedName>
        <fullName evidence="2">Uncharacterized protein LOC105122612 isoform X1</fullName>
    </submittedName>
</protein>
<dbReference type="EMBL" id="GGEC01034381">
    <property type="protein sequence ID" value="MBX14865.1"/>
    <property type="molecule type" value="Transcribed_RNA"/>
</dbReference>
<keyword evidence="1" id="KW-0812">Transmembrane</keyword>